<comment type="caution">
    <text evidence="1">The sequence shown here is derived from an EMBL/GenBank/DDBJ whole genome shotgun (WGS) entry which is preliminary data.</text>
</comment>
<reference evidence="1 2" key="1">
    <citation type="submission" date="2013-01" db="EMBL/GenBank/DDBJ databases">
        <authorList>
            <person name="Bench S."/>
        </authorList>
    </citation>
    <scope>NUCLEOTIDE SEQUENCE [LARGE SCALE GENOMIC DNA]</scope>
    <source>
        <strain evidence="1 2">WH 0401</strain>
    </source>
</reference>
<name>T2JFA6_CROWT</name>
<dbReference type="AlphaFoldDB" id="T2JFA6"/>
<organism evidence="1 2">
    <name type="scientific">Crocosphaera watsonii WH 0401</name>
    <dbReference type="NCBI Taxonomy" id="555881"/>
    <lineage>
        <taxon>Bacteria</taxon>
        <taxon>Bacillati</taxon>
        <taxon>Cyanobacteriota</taxon>
        <taxon>Cyanophyceae</taxon>
        <taxon>Oscillatoriophycideae</taxon>
        <taxon>Chroococcales</taxon>
        <taxon>Aphanothecaceae</taxon>
        <taxon>Crocosphaera</taxon>
    </lineage>
</organism>
<sequence>MLHEYIDIIIEQGKISDIIKEIAIQSQLEFNLNS</sequence>
<reference evidence="1 2" key="2">
    <citation type="submission" date="2013-09" db="EMBL/GenBank/DDBJ databases">
        <title>Whole genome comparison of six Crocosphaera watsonii strains with differing phenotypes.</title>
        <authorList>
            <person name="Bench S.R."/>
            <person name="Heller P."/>
            <person name="Frank I."/>
            <person name="Arciniega M."/>
            <person name="Shilova I.N."/>
            <person name="Zehr J.P."/>
        </authorList>
    </citation>
    <scope>NUCLEOTIDE SEQUENCE [LARGE SCALE GENOMIC DNA]</scope>
    <source>
        <strain evidence="1 2">WH 0401</strain>
    </source>
</reference>
<dbReference type="EMBL" id="CAQM01000904">
    <property type="protein sequence ID" value="CCQ64528.1"/>
    <property type="molecule type" value="Genomic_DNA"/>
</dbReference>
<evidence type="ECO:0000313" key="2">
    <source>
        <dbReference type="Proteomes" id="UP000018198"/>
    </source>
</evidence>
<proteinExistence type="predicted"/>
<protein>
    <submittedName>
        <fullName evidence="1">Uncharacterized protein</fullName>
    </submittedName>
</protein>
<accession>T2JFA6</accession>
<dbReference type="Proteomes" id="UP000018198">
    <property type="component" value="Unassembled WGS sequence"/>
</dbReference>
<evidence type="ECO:0000313" key="1">
    <source>
        <dbReference type="EMBL" id="CCQ64528.1"/>
    </source>
</evidence>
<gene>
    <name evidence="1" type="ORF">CWATWH0401_2272</name>
</gene>